<dbReference type="InterPro" id="IPR043964">
    <property type="entry name" value="P-loop_TraG"/>
</dbReference>
<dbReference type="InterPro" id="IPR027417">
    <property type="entry name" value="P-loop_NTPase"/>
</dbReference>
<feature type="transmembrane region" description="Helical" evidence="2">
    <location>
        <begin position="60"/>
        <end position="82"/>
    </location>
</feature>
<dbReference type="Pfam" id="PF19044">
    <property type="entry name" value="P-loop_TraG"/>
    <property type="match status" value="1"/>
</dbReference>
<keyword evidence="2" id="KW-1133">Transmembrane helix</keyword>
<feature type="region of interest" description="Disordered" evidence="1">
    <location>
        <begin position="344"/>
        <end position="433"/>
    </location>
</feature>
<protein>
    <submittedName>
        <fullName evidence="5">Transfer complex protein</fullName>
    </submittedName>
</protein>
<dbReference type="InterPro" id="IPR058596">
    <property type="entry name" value="TraC-like_dom"/>
</dbReference>
<feature type="compositionally biased region" description="Polar residues" evidence="1">
    <location>
        <begin position="417"/>
        <end position="426"/>
    </location>
</feature>
<feature type="compositionally biased region" description="Acidic residues" evidence="1">
    <location>
        <begin position="352"/>
        <end position="369"/>
    </location>
</feature>
<dbReference type="RefSeq" id="WP_006078515.1">
    <property type="nucleotide sequence ID" value="NZ_AOMD01000029.1"/>
</dbReference>
<evidence type="ECO:0000259" key="3">
    <source>
        <dbReference type="Pfam" id="PF19044"/>
    </source>
</evidence>
<dbReference type="PATRIC" id="fig|1227455.4.peg.2713"/>
<feature type="transmembrane region" description="Helical" evidence="2">
    <location>
        <begin position="26"/>
        <end position="48"/>
    </location>
</feature>
<evidence type="ECO:0000313" key="5">
    <source>
        <dbReference type="EMBL" id="EMA43536.1"/>
    </source>
</evidence>
<keyword evidence="2" id="KW-0812">Transmembrane</keyword>
<dbReference type="STRING" id="1227455.C449_13282"/>
<feature type="compositionally biased region" description="Acidic residues" evidence="1">
    <location>
        <begin position="1073"/>
        <end position="1087"/>
    </location>
</feature>
<keyword evidence="2" id="KW-0472">Membrane</keyword>
<comment type="caution">
    <text evidence="5">The sequence shown here is derived from an EMBL/GenBank/DDBJ whole genome shotgun (WGS) entry which is preliminary data.</text>
</comment>
<feature type="compositionally biased region" description="Acidic residues" evidence="1">
    <location>
        <begin position="1201"/>
        <end position="1217"/>
    </location>
</feature>
<feature type="domain" description="TraC-like" evidence="4">
    <location>
        <begin position="118"/>
        <end position="312"/>
    </location>
</feature>
<dbReference type="EMBL" id="AOMD01000029">
    <property type="protein sequence ID" value="EMA43536.1"/>
    <property type="molecule type" value="Genomic_DNA"/>
</dbReference>
<dbReference type="SUPFAM" id="SSF52540">
    <property type="entry name" value="P-loop containing nucleoside triphosphate hydrolases"/>
    <property type="match status" value="1"/>
</dbReference>
<organism evidence="5 6">
    <name type="scientific">Halococcus saccharolyticus DSM 5350</name>
    <dbReference type="NCBI Taxonomy" id="1227455"/>
    <lineage>
        <taxon>Archaea</taxon>
        <taxon>Methanobacteriati</taxon>
        <taxon>Methanobacteriota</taxon>
        <taxon>Stenosarchaea group</taxon>
        <taxon>Halobacteria</taxon>
        <taxon>Halobacteriales</taxon>
        <taxon>Halococcaceae</taxon>
        <taxon>Halococcus</taxon>
    </lineage>
</organism>
<dbReference type="Proteomes" id="UP000011669">
    <property type="component" value="Unassembled WGS sequence"/>
</dbReference>
<dbReference type="InParanoid" id="M0MCT5"/>
<accession>M0MCT5</accession>
<evidence type="ECO:0000256" key="1">
    <source>
        <dbReference type="SAM" id="MobiDB-lite"/>
    </source>
</evidence>
<feature type="compositionally biased region" description="Low complexity" evidence="1">
    <location>
        <begin position="371"/>
        <end position="386"/>
    </location>
</feature>
<name>M0MCT5_9EURY</name>
<evidence type="ECO:0000313" key="6">
    <source>
        <dbReference type="Proteomes" id="UP000011669"/>
    </source>
</evidence>
<feature type="compositionally biased region" description="Acidic residues" evidence="1">
    <location>
        <begin position="387"/>
        <end position="405"/>
    </location>
</feature>
<feature type="compositionally biased region" description="Acidic residues" evidence="1">
    <location>
        <begin position="1135"/>
        <end position="1192"/>
    </location>
</feature>
<gene>
    <name evidence="5" type="ORF">C449_13282</name>
</gene>
<proteinExistence type="predicted"/>
<dbReference type="Pfam" id="PF26593">
    <property type="entry name" value="TraC-like"/>
    <property type="match status" value="1"/>
</dbReference>
<feature type="region of interest" description="Disordered" evidence="1">
    <location>
        <begin position="1061"/>
        <end position="1217"/>
    </location>
</feature>
<feature type="compositionally biased region" description="Polar residues" evidence="1">
    <location>
        <begin position="1061"/>
        <end position="1072"/>
    </location>
</feature>
<dbReference type="OrthoDB" id="308309at2157"/>
<dbReference type="Gene3D" id="1.10.8.730">
    <property type="match status" value="1"/>
</dbReference>
<keyword evidence="6" id="KW-1185">Reference proteome</keyword>
<dbReference type="AlphaFoldDB" id="M0MCT5"/>
<reference evidence="5 6" key="1">
    <citation type="journal article" date="2014" name="PLoS Genet.">
        <title>Phylogenetically driven sequencing of extremely halophilic archaea reveals strategies for static and dynamic osmo-response.</title>
        <authorList>
            <person name="Becker E.A."/>
            <person name="Seitzer P.M."/>
            <person name="Tritt A."/>
            <person name="Larsen D."/>
            <person name="Krusor M."/>
            <person name="Yao A.I."/>
            <person name="Wu D."/>
            <person name="Madern D."/>
            <person name="Eisen J.A."/>
            <person name="Darling A.E."/>
            <person name="Facciotti M.T."/>
        </authorList>
    </citation>
    <scope>NUCLEOTIDE SEQUENCE [LARGE SCALE GENOMIC DNA]</scope>
    <source>
        <strain evidence="5 6">DSM 5350</strain>
    </source>
</reference>
<dbReference type="Gene3D" id="3.40.50.300">
    <property type="entry name" value="P-loop containing nucleotide triphosphate hydrolases"/>
    <property type="match status" value="1"/>
</dbReference>
<feature type="domain" description="TraG P-loop" evidence="3">
    <location>
        <begin position="667"/>
        <end position="936"/>
    </location>
</feature>
<feature type="region of interest" description="Disordered" evidence="1">
    <location>
        <begin position="787"/>
        <end position="810"/>
    </location>
</feature>
<evidence type="ECO:0000256" key="2">
    <source>
        <dbReference type="SAM" id="Phobius"/>
    </source>
</evidence>
<sequence length="1217" mass="133227">MSADQGENTVLETVIPQDKTGGINRIFMGLSLSEIILIIGPTFLFFYTTTSILGIPLNQFVAIGTGAIALTLYLVVKITPWYSTPLEVLSRTYSYARERTRMPLVAEDAEEVPGVADVHPEHQAVELVDGTLIGVVSVSPVNSSQWSDDQWLAQVGQLATSINSTIARDGGTGFDVKIRVSQTIPSAGEQVEGLKEAARNGYPTEDGGTPEYARKYAEEQVEATVDQLADRGIMDREIHLITSVKPHEANTSESIIDKFSNFSIVKASENQRSSQAALLDNRVNTVENAVQAFTVARRLDADELVQLFRSHWLDPDTDDRFEYSTMTTEGGVSNPAVDVDAATHEEHVGQSAEDESESEGEQADAESDESAPTPEAATDGGTATAEGESEPATDTDAPDGDDSDEDQGRIASAREWVSSTVTSLRGHTSESTRDQLVYSPSYVEPGTQHVELNDQYTSTLWITGWPKHPETGLLEDILSVPEIRYDLSIYLKSTDYHNKLDSLASERQLITGAAVVKKEGGDADVEDATSLAADKQVLREQMQENDLECFEVGMAITIRAGSKSAMQDARRRIISRCSASNISTTTAHGRQLAGLRSTSPTIQDDLEEESRVDTRFDMTSDGVACLFPFGGYTPRETEGTTYGIAKTGQRNTGDPLGMMQVDRLRRTAPHRFWVGRSGSGKSFDMKNHIIEELLRNPDQNTVIVDIARGFDGPVEAFNGPKILVGETTINPFEIRPPEDARGTQESLDDKVRLITDMFQIYLMHNAPEEQAQAIRSTINMTVRQTFKQAGPEDDEEGITNDPETHSKQSPTMHDYFETLAKIEDEPEEYTFMETESEKDSLKRDIGVLLNRLKEFQPGGTYDYLCGESEVNLYDRVVYFDMNKFENDSTAAKGMMMALITSHAYELAKQTRGHVDLVVDEAHDLFRDAAQADQIESMVRAGRNTGLMFDFISQAGEDFDAGAAKVIAKQCAIAIWRDLGEMDVETPMEFGLSQEQAALVSGGLATGDNDAMEYSEALVDVEGDRYLIERRVSDYAARLVDYRESEHGEFDAYMEGISLEEQQAQESNSGTQSIEDDDESDVRDDDGGLVEQPNVLGSGIAANGGESDVDESTTPEQGEADSSHESDKSAAQSESSPDESDGDDTDDTPSEDAASDDENAPESSEDDRETETDDEEQNTAEDDESEPESEGQEEAPIPDGSGESDGEGETDDSSTEDD</sequence>
<evidence type="ECO:0000259" key="4">
    <source>
        <dbReference type="Pfam" id="PF26593"/>
    </source>
</evidence>